<dbReference type="InterPro" id="IPR005801">
    <property type="entry name" value="ADC_synthase"/>
</dbReference>
<feature type="domain" description="Chorismate-utilising enzyme C-terminal" evidence="6">
    <location>
        <begin position="158"/>
        <end position="409"/>
    </location>
</feature>
<evidence type="ECO:0000256" key="4">
    <source>
        <dbReference type="ARBA" id="ARBA00023235"/>
    </source>
</evidence>
<dbReference type="EC" id="5.4.4.2" evidence="5"/>
<evidence type="ECO:0000256" key="3">
    <source>
        <dbReference type="ARBA" id="ARBA00022842"/>
    </source>
</evidence>
<accession>A0AA50HRM3</accession>
<proteinExistence type="inferred from homology"/>
<dbReference type="InterPro" id="IPR044250">
    <property type="entry name" value="MenF-like"/>
</dbReference>
<keyword evidence="8" id="KW-1185">Reference proteome</keyword>
<dbReference type="EMBL" id="CP132353">
    <property type="protein sequence ID" value="WLS80180.1"/>
    <property type="molecule type" value="Genomic_DNA"/>
</dbReference>
<dbReference type="Gene3D" id="3.60.120.10">
    <property type="entry name" value="Anthranilate synthase"/>
    <property type="match status" value="1"/>
</dbReference>
<dbReference type="PANTHER" id="PTHR47253">
    <property type="match status" value="1"/>
</dbReference>
<name>A0AA50HRM3_9GAMM</name>
<dbReference type="Pfam" id="PF00425">
    <property type="entry name" value="Chorismate_bind"/>
    <property type="match status" value="1"/>
</dbReference>
<comment type="catalytic activity">
    <reaction evidence="1 5">
        <text>chorismate = isochorismate</text>
        <dbReference type="Rhea" id="RHEA:18985"/>
        <dbReference type="ChEBI" id="CHEBI:29748"/>
        <dbReference type="ChEBI" id="CHEBI:29780"/>
        <dbReference type="EC" id="5.4.4.2"/>
    </reaction>
</comment>
<comment type="function">
    <text evidence="5">Catalyzes the conversion of chorismate to isochorismate.</text>
</comment>
<dbReference type="GO" id="GO:0009234">
    <property type="term" value="P:menaquinone biosynthetic process"/>
    <property type="evidence" value="ECO:0007669"/>
    <property type="project" value="UniProtKB-UniRule"/>
</dbReference>
<dbReference type="KEGG" id="epi:Q3V30_06780"/>
<dbReference type="GO" id="GO:0000287">
    <property type="term" value="F:magnesium ion binding"/>
    <property type="evidence" value="ECO:0007669"/>
    <property type="project" value="UniProtKB-UniRule"/>
</dbReference>
<comment type="pathway">
    <text evidence="5">Quinol/quinone metabolism; 1,4-dihydroxy-2-naphthoate biosynthesis; 1,4-dihydroxy-2-naphthoate from chorismate: step 1/7.</text>
</comment>
<evidence type="ECO:0000313" key="8">
    <source>
        <dbReference type="Proteomes" id="UP001228139"/>
    </source>
</evidence>
<protein>
    <recommendedName>
        <fullName evidence="5">Isochorismate synthase MenF</fullName>
        <ecNumber evidence="5">5.4.4.2</ecNumber>
    </recommendedName>
    <alternativeName>
        <fullName evidence="5">Isochorismate mutase</fullName>
    </alternativeName>
</protein>
<evidence type="ECO:0000259" key="6">
    <source>
        <dbReference type="Pfam" id="PF00425"/>
    </source>
</evidence>
<dbReference type="HAMAP" id="MF_01935">
    <property type="entry name" value="MenF"/>
    <property type="match status" value="1"/>
</dbReference>
<evidence type="ECO:0000256" key="5">
    <source>
        <dbReference type="HAMAP-Rule" id="MF_01935"/>
    </source>
</evidence>
<comment type="pathway">
    <text evidence="5">Quinol/quinone metabolism; menaquinone biosynthesis.</text>
</comment>
<keyword evidence="5" id="KW-0474">Menaquinone biosynthesis</keyword>
<comment type="similarity">
    <text evidence="2 5">Belongs to the isochorismate synthase family.</text>
</comment>
<reference evidence="7 8" key="1">
    <citation type="submission" date="2023-07" db="EMBL/GenBank/DDBJ databases">
        <title>Pathogenic bacteria of pear tree diseases.</title>
        <authorList>
            <person name="Zhang Z."/>
            <person name="He L."/>
            <person name="Huang R."/>
        </authorList>
    </citation>
    <scope>NUCLEOTIDE SEQUENCE [LARGE SCALE GENOMIC DNA]</scope>
    <source>
        <strain evidence="7 8">DE2</strain>
    </source>
</reference>
<dbReference type="SUPFAM" id="SSF56322">
    <property type="entry name" value="ADC synthase"/>
    <property type="match status" value="1"/>
</dbReference>
<feature type="binding site" evidence="5">
    <location>
        <position position="273"/>
    </location>
    <ligand>
        <name>Mg(2+)</name>
        <dbReference type="ChEBI" id="CHEBI:18420"/>
    </ligand>
</feature>
<dbReference type="NCBIfam" id="TIGR00543">
    <property type="entry name" value="isochor_syn"/>
    <property type="match status" value="1"/>
</dbReference>
<feature type="active site" description="Proton donor" evidence="5">
    <location>
        <position position="229"/>
    </location>
</feature>
<dbReference type="Proteomes" id="UP001228139">
    <property type="component" value="Chromosome"/>
</dbReference>
<comment type="cofactor">
    <cofactor evidence="5">
        <name>Mg(2+)</name>
        <dbReference type="ChEBI" id="CHEBI:18420"/>
    </cofactor>
</comment>
<keyword evidence="4 5" id="KW-0413">Isomerase</keyword>
<keyword evidence="3 5" id="KW-0460">Magnesium</keyword>
<organism evidence="7 8">
    <name type="scientific">Erwinia pyri</name>
    <dbReference type="NCBI Taxonomy" id="3062598"/>
    <lineage>
        <taxon>Bacteria</taxon>
        <taxon>Pseudomonadati</taxon>
        <taxon>Pseudomonadota</taxon>
        <taxon>Gammaproteobacteria</taxon>
        <taxon>Enterobacterales</taxon>
        <taxon>Erwiniaceae</taxon>
        <taxon>Erwinia</taxon>
    </lineage>
</organism>
<gene>
    <name evidence="5" type="primary">menF</name>
    <name evidence="7" type="ORF">Q3V30_06780</name>
</gene>
<feature type="active site" description="Proton acceptor" evidence="5">
    <location>
        <position position="179"/>
    </location>
</feature>
<dbReference type="AlphaFoldDB" id="A0AA50HRM3"/>
<evidence type="ECO:0000256" key="2">
    <source>
        <dbReference type="ARBA" id="ARBA00005297"/>
    </source>
</evidence>
<evidence type="ECO:0000256" key="1">
    <source>
        <dbReference type="ARBA" id="ARBA00000799"/>
    </source>
</evidence>
<dbReference type="InterPro" id="IPR004561">
    <property type="entry name" value="IsoChor_synthase"/>
</dbReference>
<dbReference type="GO" id="GO:0008909">
    <property type="term" value="F:isochorismate synthase activity"/>
    <property type="evidence" value="ECO:0007669"/>
    <property type="project" value="UniProtKB-UniRule"/>
</dbReference>
<dbReference type="InterPro" id="IPR034681">
    <property type="entry name" value="MenF"/>
</dbReference>
<evidence type="ECO:0000313" key="7">
    <source>
        <dbReference type="EMBL" id="WLS80180.1"/>
    </source>
</evidence>
<feature type="binding site" evidence="5">
    <location>
        <position position="405"/>
    </location>
    <ligand>
        <name>Mg(2+)</name>
        <dbReference type="ChEBI" id="CHEBI:18420"/>
    </ligand>
</feature>
<dbReference type="RefSeq" id="WP_306211617.1">
    <property type="nucleotide sequence ID" value="NZ_CP132353.1"/>
</dbReference>
<keyword evidence="5" id="KW-0479">Metal-binding</keyword>
<dbReference type="InterPro" id="IPR015890">
    <property type="entry name" value="Chorismate_C"/>
</dbReference>
<sequence>MPLSSALLQLQRQLQAVSPHQQGFLHFSASAVAFPEGLAWLAAQRVWPQFYWQAREGDETLIALGEVVRAETLAQAARLLKTLPAEGCLVGVNEFALQRCCLFLPRLLWRRGRLNLFLVGDLYQQAQATLHMLSILQPAVPLPALPACPSACHHSPDQQGWHNSVALALQAISAGELEKVVLARATDVSFPQPLSAASLLAASREVNHHCYHFLLALSPRQAFLGSSPERLYHRQGLALRTEALAGTCENSEDALQAREWAEALLADEKNRRENGLVVEDICQRLHPVTQGLDVAPAQIVRLRKVQHLRREIQARLHQPDDEQILQRLQPTAAVAGLPRQAALRFIHHHEPFPRNWYAGSVGWLSAGESEFSVALRSAWVEENSVRFYAGAGIVAGSEAHLEWQEINQKVSGLAGLAGVEIANGSCLKSN</sequence>
<dbReference type="PANTHER" id="PTHR47253:SF4">
    <property type="entry name" value="ISOCHORISMATE SYNTHASE 2, CHLOROPLASTIC"/>
    <property type="match status" value="1"/>
</dbReference>